<protein>
    <recommendedName>
        <fullName evidence="1">F-box domain-containing protein</fullName>
    </recommendedName>
</protein>
<proteinExistence type="predicted"/>
<organism evidence="2 3">
    <name type="scientific">Mycena metata</name>
    <dbReference type="NCBI Taxonomy" id="1033252"/>
    <lineage>
        <taxon>Eukaryota</taxon>
        <taxon>Fungi</taxon>
        <taxon>Dikarya</taxon>
        <taxon>Basidiomycota</taxon>
        <taxon>Agaricomycotina</taxon>
        <taxon>Agaricomycetes</taxon>
        <taxon>Agaricomycetidae</taxon>
        <taxon>Agaricales</taxon>
        <taxon>Marasmiineae</taxon>
        <taxon>Mycenaceae</taxon>
        <taxon>Mycena</taxon>
    </lineage>
</organism>
<accession>A0AAD7HAF7</accession>
<name>A0AAD7HAF7_9AGAR</name>
<reference evidence="2" key="1">
    <citation type="submission" date="2023-03" db="EMBL/GenBank/DDBJ databases">
        <title>Massive genome expansion in bonnet fungi (Mycena s.s.) driven by repeated elements and novel gene families across ecological guilds.</title>
        <authorList>
            <consortium name="Lawrence Berkeley National Laboratory"/>
            <person name="Harder C.B."/>
            <person name="Miyauchi S."/>
            <person name="Viragh M."/>
            <person name="Kuo A."/>
            <person name="Thoen E."/>
            <person name="Andreopoulos B."/>
            <person name="Lu D."/>
            <person name="Skrede I."/>
            <person name="Drula E."/>
            <person name="Henrissat B."/>
            <person name="Morin E."/>
            <person name="Kohler A."/>
            <person name="Barry K."/>
            <person name="LaButti K."/>
            <person name="Morin E."/>
            <person name="Salamov A."/>
            <person name="Lipzen A."/>
            <person name="Mereny Z."/>
            <person name="Hegedus B."/>
            <person name="Baldrian P."/>
            <person name="Stursova M."/>
            <person name="Weitz H."/>
            <person name="Taylor A."/>
            <person name="Grigoriev I.V."/>
            <person name="Nagy L.G."/>
            <person name="Martin F."/>
            <person name="Kauserud H."/>
        </authorList>
    </citation>
    <scope>NUCLEOTIDE SEQUENCE</scope>
    <source>
        <strain evidence="2">CBHHK182m</strain>
    </source>
</reference>
<gene>
    <name evidence="2" type="ORF">B0H16DRAFT_1262513</name>
</gene>
<keyword evidence="3" id="KW-1185">Reference proteome</keyword>
<evidence type="ECO:0000313" key="2">
    <source>
        <dbReference type="EMBL" id="KAJ7716301.1"/>
    </source>
</evidence>
<dbReference type="Proteomes" id="UP001215598">
    <property type="component" value="Unassembled WGS sequence"/>
</dbReference>
<evidence type="ECO:0000259" key="1">
    <source>
        <dbReference type="Pfam" id="PF12937"/>
    </source>
</evidence>
<dbReference type="SUPFAM" id="SSF81383">
    <property type="entry name" value="F-box domain"/>
    <property type="match status" value="1"/>
</dbReference>
<comment type="caution">
    <text evidence="2">The sequence shown here is derived from an EMBL/GenBank/DDBJ whole genome shotgun (WGS) entry which is preliminary data.</text>
</comment>
<evidence type="ECO:0000313" key="3">
    <source>
        <dbReference type="Proteomes" id="UP001215598"/>
    </source>
</evidence>
<dbReference type="InterPro" id="IPR001810">
    <property type="entry name" value="F-box_dom"/>
</dbReference>
<dbReference type="Pfam" id="PF12937">
    <property type="entry name" value="F-box-like"/>
    <property type="match status" value="1"/>
</dbReference>
<dbReference type="InterPro" id="IPR036047">
    <property type="entry name" value="F-box-like_dom_sf"/>
</dbReference>
<feature type="domain" description="F-box" evidence="1">
    <location>
        <begin position="6"/>
        <end position="56"/>
    </location>
</feature>
<dbReference type="AlphaFoldDB" id="A0AAD7HAF7"/>
<dbReference type="Gene3D" id="1.20.1280.50">
    <property type="match status" value="1"/>
</dbReference>
<feature type="non-terminal residue" evidence="2">
    <location>
        <position position="58"/>
    </location>
</feature>
<feature type="non-terminal residue" evidence="2">
    <location>
        <position position="1"/>
    </location>
</feature>
<sequence length="58" mass="6399">SPDSLTLPPEVVAGIFVPVDPKRAPQKGLLAPITLGQICRIWRQIAFSAPSLWRTFEI</sequence>
<dbReference type="EMBL" id="JARKIB010000294">
    <property type="protein sequence ID" value="KAJ7716301.1"/>
    <property type="molecule type" value="Genomic_DNA"/>
</dbReference>